<dbReference type="SMART" id="SM00220">
    <property type="entry name" value="S_TKc"/>
    <property type="match status" value="1"/>
</dbReference>
<accession>A0A6J4VY20</accession>
<dbReference type="PANTHER" id="PTHR43289">
    <property type="entry name" value="MITOGEN-ACTIVATED PROTEIN KINASE KINASE KINASE 20-RELATED"/>
    <property type="match status" value="1"/>
</dbReference>
<feature type="region of interest" description="Disordered" evidence="10">
    <location>
        <begin position="320"/>
        <end position="394"/>
    </location>
</feature>
<dbReference type="Pfam" id="PF00069">
    <property type="entry name" value="Pkinase"/>
    <property type="match status" value="1"/>
</dbReference>
<evidence type="ECO:0000256" key="6">
    <source>
        <dbReference type="ARBA" id="ARBA00022840"/>
    </source>
</evidence>
<feature type="compositionally biased region" description="Low complexity" evidence="10">
    <location>
        <begin position="507"/>
        <end position="544"/>
    </location>
</feature>
<evidence type="ECO:0000256" key="3">
    <source>
        <dbReference type="ARBA" id="ARBA00022679"/>
    </source>
</evidence>
<evidence type="ECO:0000256" key="10">
    <source>
        <dbReference type="SAM" id="MobiDB-lite"/>
    </source>
</evidence>
<dbReference type="GO" id="GO:0005524">
    <property type="term" value="F:ATP binding"/>
    <property type="evidence" value="ECO:0007669"/>
    <property type="project" value="UniProtKB-UniRule"/>
</dbReference>
<dbReference type="SUPFAM" id="SSF56112">
    <property type="entry name" value="Protein kinase-like (PK-like)"/>
    <property type="match status" value="1"/>
</dbReference>
<evidence type="ECO:0000256" key="2">
    <source>
        <dbReference type="ARBA" id="ARBA00022527"/>
    </source>
</evidence>
<evidence type="ECO:0000256" key="8">
    <source>
        <dbReference type="ARBA" id="ARBA00048679"/>
    </source>
</evidence>
<keyword evidence="3" id="KW-0808">Transferase</keyword>
<feature type="region of interest" description="Disordered" evidence="10">
    <location>
        <begin position="455"/>
        <end position="576"/>
    </location>
</feature>
<evidence type="ECO:0000313" key="12">
    <source>
        <dbReference type="EMBL" id="CAA9589370.1"/>
    </source>
</evidence>
<dbReference type="CDD" id="cd14014">
    <property type="entry name" value="STKc_PknB_like"/>
    <property type="match status" value="1"/>
</dbReference>
<dbReference type="GO" id="GO:0004674">
    <property type="term" value="F:protein serine/threonine kinase activity"/>
    <property type="evidence" value="ECO:0007669"/>
    <property type="project" value="UniProtKB-KW"/>
</dbReference>
<comment type="catalytic activity">
    <reaction evidence="8">
        <text>L-seryl-[protein] + ATP = O-phospho-L-seryl-[protein] + ADP + H(+)</text>
        <dbReference type="Rhea" id="RHEA:17989"/>
        <dbReference type="Rhea" id="RHEA-COMP:9863"/>
        <dbReference type="Rhea" id="RHEA-COMP:11604"/>
        <dbReference type="ChEBI" id="CHEBI:15378"/>
        <dbReference type="ChEBI" id="CHEBI:29999"/>
        <dbReference type="ChEBI" id="CHEBI:30616"/>
        <dbReference type="ChEBI" id="CHEBI:83421"/>
        <dbReference type="ChEBI" id="CHEBI:456216"/>
        <dbReference type="EC" id="2.7.11.1"/>
    </reaction>
</comment>
<evidence type="ECO:0000256" key="9">
    <source>
        <dbReference type="PROSITE-ProRule" id="PRU10141"/>
    </source>
</evidence>
<dbReference type="InterPro" id="IPR008271">
    <property type="entry name" value="Ser/Thr_kinase_AS"/>
</dbReference>
<comment type="catalytic activity">
    <reaction evidence="7">
        <text>L-threonyl-[protein] + ATP = O-phospho-L-threonyl-[protein] + ADP + H(+)</text>
        <dbReference type="Rhea" id="RHEA:46608"/>
        <dbReference type="Rhea" id="RHEA-COMP:11060"/>
        <dbReference type="Rhea" id="RHEA-COMP:11605"/>
        <dbReference type="ChEBI" id="CHEBI:15378"/>
        <dbReference type="ChEBI" id="CHEBI:30013"/>
        <dbReference type="ChEBI" id="CHEBI:30616"/>
        <dbReference type="ChEBI" id="CHEBI:61977"/>
        <dbReference type="ChEBI" id="CHEBI:456216"/>
        <dbReference type="EC" id="2.7.11.1"/>
    </reaction>
</comment>
<evidence type="ECO:0000256" key="1">
    <source>
        <dbReference type="ARBA" id="ARBA00012513"/>
    </source>
</evidence>
<keyword evidence="2" id="KW-0723">Serine/threonine-protein kinase</keyword>
<reference evidence="12" key="1">
    <citation type="submission" date="2020-02" db="EMBL/GenBank/DDBJ databases">
        <authorList>
            <person name="Meier V. D."/>
        </authorList>
    </citation>
    <scope>NUCLEOTIDE SEQUENCE</scope>
    <source>
        <strain evidence="12">AVDCRST_MAG18</strain>
    </source>
</reference>
<dbReference type="Gene3D" id="3.30.200.20">
    <property type="entry name" value="Phosphorylase Kinase, domain 1"/>
    <property type="match status" value="1"/>
</dbReference>
<organism evidence="12">
    <name type="scientific">uncultured Thermomicrobiales bacterium</name>
    <dbReference type="NCBI Taxonomy" id="1645740"/>
    <lineage>
        <taxon>Bacteria</taxon>
        <taxon>Pseudomonadati</taxon>
        <taxon>Thermomicrobiota</taxon>
        <taxon>Thermomicrobia</taxon>
        <taxon>Thermomicrobiales</taxon>
        <taxon>environmental samples</taxon>
    </lineage>
</organism>
<feature type="domain" description="Protein kinase" evidence="11">
    <location>
        <begin position="13"/>
        <end position="274"/>
    </location>
</feature>
<dbReference type="InterPro" id="IPR000719">
    <property type="entry name" value="Prot_kinase_dom"/>
</dbReference>
<gene>
    <name evidence="12" type="ORF">AVDCRST_MAG18-4614</name>
</gene>
<feature type="compositionally biased region" description="Pro residues" evidence="10">
    <location>
        <begin position="545"/>
        <end position="555"/>
    </location>
</feature>
<dbReference type="Gene3D" id="1.10.510.10">
    <property type="entry name" value="Transferase(Phosphotransferase) domain 1"/>
    <property type="match status" value="1"/>
</dbReference>
<feature type="compositionally biased region" description="Low complexity" evidence="10">
    <location>
        <begin position="463"/>
        <end position="499"/>
    </location>
</feature>
<dbReference type="EMBL" id="CADCWN010000369">
    <property type="protein sequence ID" value="CAA9589370.1"/>
    <property type="molecule type" value="Genomic_DNA"/>
</dbReference>
<dbReference type="EC" id="2.7.11.1" evidence="1"/>
<dbReference type="InterPro" id="IPR017441">
    <property type="entry name" value="Protein_kinase_ATP_BS"/>
</dbReference>
<dbReference type="InterPro" id="IPR011009">
    <property type="entry name" value="Kinase-like_dom_sf"/>
</dbReference>
<dbReference type="PROSITE" id="PS00107">
    <property type="entry name" value="PROTEIN_KINASE_ATP"/>
    <property type="match status" value="1"/>
</dbReference>
<evidence type="ECO:0000256" key="4">
    <source>
        <dbReference type="ARBA" id="ARBA00022741"/>
    </source>
</evidence>
<proteinExistence type="predicted"/>
<dbReference type="FunFam" id="3.30.200.20:FF:000035">
    <property type="entry name" value="Serine/threonine protein kinase Stk1"/>
    <property type="match status" value="1"/>
</dbReference>
<keyword evidence="6 9" id="KW-0067">ATP-binding</keyword>
<dbReference type="PROSITE" id="PS50011">
    <property type="entry name" value="PROTEIN_KINASE_DOM"/>
    <property type="match status" value="1"/>
</dbReference>
<dbReference type="PANTHER" id="PTHR43289:SF6">
    <property type="entry name" value="SERINE_THREONINE-PROTEIN KINASE NEKL-3"/>
    <property type="match status" value="1"/>
</dbReference>
<feature type="compositionally biased region" description="Pro residues" evidence="10">
    <location>
        <begin position="371"/>
        <end position="392"/>
    </location>
</feature>
<evidence type="ECO:0000256" key="7">
    <source>
        <dbReference type="ARBA" id="ARBA00047899"/>
    </source>
</evidence>
<evidence type="ECO:0000256" key="5">
    <source>
        <dbReference type="ARBA" id="ARBA00022777"/>
    </source>
</evidence>
<evidence type="ECO:0000259" key="11">
    <source>
        <dbReference type="PROSITE" id="PS50011"/>
    </source>
</evidence>
<sequence length="731" mass="75518">MAESGGEKILGSYRLEERIGRGGMGEVWRGRHTRLGSERAVKVLPAHLAAEEDFLKRFEREASSASRLDHPNILAVYEYGESNGTPYLVMPYVKGGTLKERMARGPVPREEALDYMKQTADALDYAHEQGLVHRDVKPANLLLDGRGRLYLADFGIAKALEGAEGLTRTGVGVGTPEYMAPEQAQGRADQRSDLYALGVVLYQLLTGRVPYSGNSTVEVLMKHLQDPLPLLPLRSLAPSLPPRVEQVVTKALAKNPNDRYASGRALVEDLREALSSAPATGAEAAATIIGTPTAYPSGQTSPGGTPPHNTGAATVYGGVPAWQNPAGGTPPPLSDTGQRPTIAGGTPPPFNPSQGPMAGSFGTPPAGGFGAPPPGGPPVYSGPPGGNPPPPRRANNRGLLLGGLGALAVLLLLCVSGVAFLATRGGGEGTPTAQAGVSSTASAVAAVNIVATQTANAPTATRPASSVAPSVAPSASPSAAPSAVASVAPSAAPSVAPSASPSPSPSASPSAAPSASGIPLFPSSAPSVAPSAAPTARSSAAPSSSPTPRPSPTPSAAPSAAPVNRQPTGQAPAGWQTYRGNAKVPFALYYPPGWTVDESRASEGRIYFYGPGVDKPYDDELWVLIATTGERTPGGNIDVLRDQYYQNDIKGSHPEAGINITRNNQFSGITFASLGTNFNGGSELCYAYIGLGLNQNVPWRFRLNSLDADYDSNLDEFFSEMIGSMNIYANP</sequence>
<name>A0A6J4VY20_9BACT</name>
<keyword evidence="5" id="KW-0418">Kinase</keyword>
<keyword evidence="4 9" id="KW-0547">Nucleotide-binding</keyword>
<dbReference type="AlphaFoldDB" id="A0A6J4VY20"/>
<protein>
    <recommendedName>
        <fullName evidence="1">non-specific serine/threonine protein kinase</fullName>
        <ecNumber evidence="1">2.7.11.1</ecNumber>
    </recommendedName>
</protein>
<dbReference type="PROSITE" id="PS00108">
    <property type="entry name" value="PROTEIN_KINASE_ST"/>
    <property type="match status" value="1"/>
</dbReference>
<feature type="binding site" evidence="9">
    <location>
        <position position="42"/>
    </location>
    <ligand>
        <name>ATP</name>
        <dbReference type="ChEBI" id="CHEBI:30616"/>
    </ligand>
</feature>
<dbReference type="FunFam" id="1.10.510.10:FF:000021">
    <property type="entry name" value="Serine/threonine protein kinase"/>
    <property type="match status" value="1"/>
</dbReference>